<keyword evidence="3" id="KW-1185">Reference proteome</keyword>
<dbReference type="Proteomes" id="UP000830671">
    <property type="component" value="Chromosome 7"/>
</dbReference>
<evidence type="ECO:0000313" key="2">
    <source>
        <dbReference type="EMBL" id="UQC87813.1"/>
    </source>
</evidence>
<feature type="region of interest" description="Disordered" evidence="1">
    <location>
        <begin position="354"/>
        <end position="400"/>
    </location>
</feature>
<accession>A0A9Q8T2P5</accession>
<dbReference type="KEGG" id="clup:CLUP02_13333"/>
<dbReference type="AlphaFoldDB" id="A0A9Q8T2P5"/>
<protein>
    <submittedName>
        <fullName evidence="2">Uncharacterized protein</fullName>
    </submittedName>
</protein>
<dbReference type="RefSeq" id="XP_049149419.1">
    <property type="nucleotide sequence ID" value="XM_049292273.1"/>
</dbReference>
<feature type="region of interest" description="Disordered" evidence="1">
    <location>
        <begin position="194"/>
        <end position="224"/>
    </location>
</feature>
<proteinExistence type="predicted"/>
<evidence type="ECO:0000313" key="3">
    <source>
        <dbReference type="Proteomes" id="UP000830671"/>
    </source>
</evidence>
<reference evidence="2" key="1">
    <citation type="journal article" date="2021" name="Mol. Plant Microbe Interact.">
        <title>Complete Genome Sequence of the Plant-Pathogenic Fungus Colletotrichum lupini.</title>
        <authorList>
            <person name="Baroncelli R."/>
            <person name="Pensec F."/>
            <person name="Da Lio D."/>
            <person name="Boufleur T."/>
            <person name="Vicente I."/>
            <person name="Sarrocco S."/>
            <person name="Picot A."/>
            <person name="Baraldi E."/>
            <person name="Sukno S."/>
            <person name="Thon M."/>
            <person name="Le Floch G."/>
        </authorList>
    </citation>
    <scope>NUCLEOTIDE SEQUENCE</scope>
    <source>
        <strain evidence="2">IMI 504893</strain>
    </source>
</reference>
<gene>
    <name evidence="2" type="ORF">CLUP02_13333</name>
</gene>
<evidence type="ECO:0000256" key="1">
    <source>
        <dbReference type="SAM" id="MobiDB-lite"/>
    </source>
</evidence>
<organism evidence="2 3">
    <name type="scientific">Colletotrichum lupini</name>
    <dbReference type="NCBI Taxonomy" id="145971"/>
    <lineage>
        <taxon>Eukaryota</taxon>
        <taxon>Fungi</taxon>
        <taxon>Dikarya</taxon>
        <taxon>Ascomycota</taxon>
        <taxon>Pezizomycotina</taxon>
        <taxon>Sordariomycetes</taxon>
        <taxon>Hypocreomycetidae</taxon>
        <taxon>Glomerellales</taxon>
        <taxon>Glomerellaceae</taxon>
        <taxon>Colletotrichum</taxon>
        <taxon>Colletotrichum acutatum species complex</taxon>
    </lineage>
</organism>
<feature type="compositionally biased region" description="Basic and acidic residues" evidence="1">
    <location>
        <begin position="376"/>
        <end position="400"/>
    </location>
</feature>
<dbReference type="EMBL" id="CP019479">
    <property type="protein sequence ID" value="UQC87813.1"/>
    <property type="molecule type" value="Genomic_DNA"/>
</dbReference>
<dbReference type="GeneID" id="73347283"/>
<sequence length="458" mass="49997">MEKKGKLGWKKKEMTAREMDPSILHVFKPTAIQESAEVVEEGTFLLLSSSGKRLSHQRVKQLLQQPFNDHPDYPTFMTIISQSGNPSRPLLPHLICRVPMLDRSTNSRSLEMPGGHHKHTTNGRVRLHPSSIRLPRIDLPSLRGALTTIPQASSPSPAADMVDRVHPLTQPLWTATPPKTVSCTVRAISGPMSQGSRAASLRHARRDQVCPRLPESAGSGGMDLLRNERRPSASPVVFAPCCCGLHAPHLQLFYLVLCDKSPRPWHSIRTRSIYTHPLVTPSSSQLLPSSSYGHSCLDLRSASSIPLAVQGGKESLASCLNSTVARMLLVCFLNLPSGFWSKDATCFDKPRGRAPVSVPKARVGHDGTQTNLGRGKGKEEANAREGEARPAEDGSRHGNDARSLIEQRNRKAGPAAGRLISVNFDFSFGYSPLADLATPLSEETQTIERLPWICAQGG</sequence>
<name>A0A9Q8T2P5_9PEZI</name>